<sequence length="167" mass="19393">MYFLKFQKIFLCLCFVLFPMCSSAVSIKNFYELTFSILSYVKWDSENQIFCILNNEQVASNFSKYASDNHYNYKVYSVSDKHLSKSPCNIIFFTSNISAQQQNILLSNNLKSIPISFILDNSDCDASIIFCIYRRKDDFTFNVNLDALSQSHIHIDPRVLLLVKETN</sequence>
<reference evidence="2 3" key="1">
    <citation type="submission" date="2013-10" db="EMBL/GenBank/DDBJ databases">
        <title>The Genome Sequence of Acinetobacter nectaris CIP 110549.</title>
        <authorList>
            <consortium name="The Broad Institute Genomics Platform"/>
            <consortium name="The Broad Institute Genome Sequencing Center for Infectious Disease"/>
            <person name="Cerqueira G."/>
            <person name="Feldgarden M."/>
            <person name="Courvalin P."/>
            <person name="Grillot-Courvalin C."/>
            <person name="Clermont D."/>
            <person name="Rocha E."/>
            <person name="Yoon E.-J."/>
            <person name="Nemec A."/>
            <person name="Young S.K."/>
            <person name="Zeng Q."/>
            <person name="Gargeya S."/>
            <person name="Fitzgerald M."/>
            <person name="Abouelleil A."/>
            <person name="Alvarado L."/>
            <person name="Berlin A.M."/>
            <person name="Chapman S.B."/>
            <person name="Gainer-Dewar J."/>
            <person name="Goldberg J."/>
            <person name="Gnerre S."/>
            <person name="Griggs A."/>
            <person name="Gujja S."/>
            <person name="Hansen M."/>
            <person name="Howarth C."/>
            <person name="Imamovic A."/>
            <person name="Ireland A."/>
            <person name="Larimer J."/>
            <person name="McCowan C."/>
            <person name="Murphy C."/>
            <person name="Pearson M."/>
            <person name="Poon T.W."/>
            <person name="Priest M."/>
            <person name="Roberts A."/>
            <person name="Saif S."/>
            <person name="Shea T."/>
            <person name="Sykes S."/>
            <person name="Wortman J."/>
            <person name="Nusbaum C."/>
            <person name="Birren B."/>
        </authorList>
    </citation>
    <scope>NUCLEOTIDE SEQUENCE [LARGE SCALE GENOMIC DNA]</scope>
    <source>
        <strain evidence="2 3">CIP 110549</strain>
    </source>
</reference>
<gene>
    <name evidence="2" type="ORF">P256_02540</name>
</gene>
<evidence type="ECO:0000256" key="1">
    <source>
        <dbReference type="SAM" id="SignalP"/>
    </source>
</evidence>
<dbReference type="PATRIC" id="fig|1392540.3.peg.2445"/>
<dbReference type="AlphaFoldDB" id="V2TG67"/>
<feature type="signal peptide" evidence="1">
    <location>
        <begin position="1"/>
        <end position="24"/>
    </location>
</feature>
<keyword evidence="3" id="KW-1185">Reference proteome</keyword>
<proteinExistence type="predicted"/>
<dbReference type="Proteomes" id="UP000023785">
    <property type="component" value="Unassembled WGS sequence"/>
</dbReference>
<evidence type="ECO:0000313" key="2">
    <source>
        <dbReference type="EMBL" id="ESK36491.1"/>
    </source>
</evidence>
<dbReference type="eggNOG" id="ENOG5032MZ8">
    <property type="taxonomic scope" value="Bacteria"/>
</dbReference>
<name>V2TG67_9GAMM</name>
<protein>
    <recommendedName>
        <fullName evidence="4">DUF4154 domain-containing protein</fullName>
    </recommendedName>
</protein>
<feature type="chain" id="PRO_5004709663" description="DUF4154 domain-containing protein" evidence="1">
    <location>
        <begin position="25"/>
        <end position="167"/>
    </location>
</feature>
<organism evidence="2 3">
    <name type="scientific">Acinetobacter nectaris CIP 110549</name>
    <dbReference type="NCBI Taxonomy" id="1392540"/>
    <lineage>
        <taxon>Bacteria</taxon>
        <taxon>Pseudomonadati</taxon>
        <taxon>Pseudomonadota</taxon>
        <taxon>Gammaproteobacteria</taxon>
        <taxon>Moraxellales</taxon>
        <taxon>Moraxellaceae</taxon>
        <taxon>Acinetobacter</taxon>
    </lineage>
</organism>
<accession>V2TG67</accession>
<dbReference type="STRING" id="1392540.P256_02540"/>
<keyword evidence="1" id="KW-0732">Signal</keyword>
<dbReference type="Pfam" id="PF13689">
    <property type="entry name" value="DUF4154"/>
    <property type="match status" value="1"/>
</dbReference>
<dbReference type="HOGENOM" id="CLU_102469_1_0_6"/>
<evidence type="ECO:0000313" key="3">
    <source>
        <dbReference type="Proteomes" id="UP000023785"/>
    </source>
</evidence>
<evidence type="ECO:0008006" key="4">
    <source>
        <dbReference type="Google" id="ProtNLM"/>
    </source>
</evidence>
<dbReference type="EMBL" id="AYER01000015">
    <property type="protein sequence ID" value="ESK36491.1"/>
    <property type="molecule type" value="Genomic_DNA"/>
</dbReference>
<dbReference type="InterPro" id="IPR025293">
    <property type="entry name" value="YfiR/HmsC-like"/>
</dbReference>
<comment type="caution">
    <text evidence="2">The sequence shown here is derived from an EMBL/GenBank/DDBJ whole genome shotgun (WGS) entry which is preliminary data.</text>
</comment>